<sequence length="709" mass="78273">MGNNPSTANMQNKRVSQLAQEPRGRQDSITSQLFPSRTSGRNPESKVGWKSRVLHGNRPSASPASTPPVQSPFRKNYTLEVTTESAPYNLKKSISGNPAPPMCTTTHASADESSSSSLRDHLAELSLQNSESQPNRKTSPGLGPAPAPAPVLRSPGPSTPVVKYTKHDAISDQISSITSLKKMLVEGRVGDNIHPPPTSIDIPRRPSAALSDAYFSDDGDDEESLLQGTNDVVINNSVLENAMKRKRGTKKNKGVGASSESHEHISYPGLKKLKPLEHGGDKRDLPHFRAMHPRPSEDNVGPDSAAIPRLITDSLNRIDSFEKGTVEHYEGANESGFSSQNLTSSDMRDSDDADEDRGPGTHVILNWKDNIVDPKTCKMSIVSKDISSTLNPHKKFSKIPMVFDMERNCWTAHDLYLPSGVYKFQFLINGELRHSDYLPTATDSFGNCVNWFEVVEGHDSIEPSRDVISSEDVKLSKDQIAVEQPAPERPALGSDGSSSSNWKGSSRHVERSGTPFSDYTGLCSRSELTKPELRHNNTSSYDLLAPVPRPKYEYTDEIPELFKANFDGSLVPPPYEERELTKDGSQKPPSFLHRVQDCNQDVLFADLQQNGQIDSQAAEEAFLQQYPTPDLPVYLDSSFLNAVFSGFQDKTDSKTRVNHIVPHVNLNHLLTSSIRDEIISVGCTTRYEGKFITQIIYTPCYYSNKDGAH</sequence>
<feature type="region of interest" description="Disordered" evidence="3">
    <location>
        <begin position="1"/>
        <end position="73"/>
    </location>
</feature>
<dbReference type="InterPro" id="IPR037256">
    <property type="entry name" value="ASC_dom_sf"/>
</dbReference>
<gene>
    <name evidence="5" type="ordered locus">KLTH0G03762g</name>
</gene>
<evidence type="ECO:0000256" key="1">
    <source>
        <dbReference type="ARBA" id="ARBA00010926"/>
    </source>
</evidence>
<reference evidence="5 6" key="1">
    <citation type="journal article" date="2009" name="Genome Res.">
        <title>Comparative genomics of protoploid Saccharomycetaceae.</title>
        <authorList>
            <consortium name="The Genolevures Consortium"/>
            <person name="Souciet J.-L."/>
            <person name="Dujon B."/>
            <person name="Gaillardin C."/>
            <person name="Johnston M."/>
            <person name="Baret P.V."/>
            <person name="Cliften P."/>
            <person name="Sherman D.J."/>
            <person name="Weissenbach J."/>
            <person name="Westhof E."/>
            <person name="Wincker P."/>
            <person name="Jubin C."/>
            <person name="Poulain J."/>
            <person name="Barbe V."/>
            <person name="Segurens B."/>
            <person name="Artiguenave F."/>
            <person name="Anthouard V."/>
            <person name="Vacherie B."/>
            <person name="Val M.-E."/>
            <person name="Fulton R.S."/>
            <person name="Minx P."/>
            <person name="Wilson R."/>
            <person name="Durrens P."/>
            <person name="Jean G."/>
            <person name="Marck C."/>
            <person name="Martin T."/>
            <person name="Nikolski M."/>
            <person name="Rolland T."/>
            <person name="Seret M.-L."/>
            <person name="Casaregola S."/>
            <person name="Despons L."/>
            <person name="Fairhead C."/>
            <person name="Fischer G."/>
            <person name="Lafontaine I."/>
            <person name="Leh V."/>
            <person name="Lemaire M."/>
            <person name="de Montigny J."/>
            <person name="Neuveglise C."/>
            <person name="Thierry A."/>
            <person name="Blanc-Lenfle I."/>
            <person name="Bleykasten C."/>
            <person name="Diffels J."/>
            <person name="Fritsch E."/>
            <person name="Frangeul L."/>
            <person name="Goeffon A."/>
            <person name="Jauniaux N."/>
            <person name="Kachouri-Lafond R."/>
            <person name="Payen C."/>
            <person name="Potier S."/>
            <person name="Pribylova L."/>
            <person name="Ozanne C."/>
            <person name="Richard G.-F."/>
            <person name="Sacerdot C."/>
            <person name="Straub M.-L."/>
            <person name="Talla E."/>
        </authorList>
    </citation>
    <scope>NUCLEOTIDE SEQUENCE [LARGE SCALE GENOMIC DNA]</scope>
    <source>
        <strain evidence="6">ATCC 56472 / CBS 6340 / NRRL Y-8284</strain>
    </source>
</reference>
<dbReference type="Gene3D" id="2.60.40.10">
    <property type="entry name" value="Immunoglobulins"/>
    <property type="match status" value="1"/>
</dbReference>
<dbReference type="EMBL" id="CU928171">
    <property type="protein sequence ID" value="CAR24762.1"/>
    <property type="molecule type" value="Genomic_DNA"/>
</dbReference>
<dbReference type="AlphaFoldDB" id="C5DLV1"/>
<feature type="compositionally biased region" description="Polar residues" evidence="3">
    <location>
        <begin position="27"/>
        <end position="42"/>
    </location>
</feature>
<dbReference type="GeneID" id="8293465"/>
<dbReference type="eggNOG" id="KOG1616">
    <property type="taxonomic scope" value="Eukaryota"/>
</dbReference>
<dbReference type="OrthoDB" id="531008at2759"/>
<organism evidence="5 6">
    <name type="scientific">Lachancea thermotolerans (strain ATCC 56472 / CBS 6340 / NRRL Y-8284)</name>
    <name type="common">Yeast</name>
    <name type="synonym">Kluyveromyces thermotolerans</name>
    <dbReference type="NCBI Taxonomy" id="559295"/>
    <lineage>
        <taxon>Eukaryota</taxon>
        <taxon>Fungi</taxon>
        <taxon>Dikarya</taxon>
        <taxon>Ascomycota</taxon>
        <taxon>Saccharomycotina</taxon>
        <taxon>Saccharomycetes</taxon>
        <taxon>Saccharomycetales</taxon>
        <taxon>Saccharomycetaceae</taxon>
        <taxon>Lachancea</taxon>
    </lineage>
</organism>
<dbReference type="Pfam" id="PF04739">
    <property type="entry name" value="AMPKBI"/>
    <property type="match status" value="1"/>
</dbReference>
<evidence type="ECO:0000256" key="2">
    <source>
        <dbReference type="ARBA" id="ARBA00022553"/>
    </source>
</evidence>
<dbReference type="FunCoup" id="C5DLV1">
    <property type="interactions" value="104"/>
</dbReference>
<dbReference type="GO" id="GO:0005737">
    <property type="term" value="C:cytoplasm"/>
    <property type="evidence" value="ECO:0007669"/>
    <property type="project" value="TreeGrafter"/>
</dbReference>
<evidence type="ECO:0000259" key="4">
    <source>
        <dbReference type="SMART" id="SM01010"/>
    </source>
</evidence>
<evidence type="ECO:0000313" key="5">
    <source>
        <dbReference type="EMBL" id="CAR24762.1"/>
    </source>
</evidence>
<dbReference type="InterPro" id="IPR014756">
    <property type="entry name" value="Ig_E-set"/>
</dbReference>
<dbReference type="GO" id="GO:0005634">
    <property type="term" value="C:nucleus"/>
    <property type="evidence" value="ECO:0007669"/>
    <property type="project" value="TreeGrafter"/>
</dbReference>
<dbReference type="GO" id="GO:0007165">
    <property type="term" value="P:signal transduction"/>
    <property type="evidence" value="ECO:0007669"/>
    <property type="project" value="TreeGrafter"/>
</dbReference>
<dbReference type="SMART" id="SM01010">
    <property type="entry name" value="AMPKBI"/>
    <property type="match status" value="1"/>
</dbReference>
<feature type="compositionally biased region" description="Polar residues" evidence="3">
    <location>
        <begin position="126"/>
        <end position="138"/>
    </location>
</feature>
<dbReference type="PANTHER" id="PTHR10343">
    <property type="entry name" value="5'-AMP-ACTIVATED PROTEIN KINASE , BETA SUBUNIT"/>
    <property type="match status" value="1"/>
</dbReference>
<dbReference type="CDD" id="cd02859">
    <property type="entry name" value="E_set_AMPKbeta_like_N"/>
    <property type="match status" value="1"/>
</dbReference>
<dbReference type="Gene3D" id="6.20.250.60">
    <property type="match status" value="1"/>
</dbReference>
<feature type="compositionally biased region" description="Low complexity" evidence="3">
    <location>
        <begin position="107"/>
        <end position="117"/>
    </location>
</feature>
<dbReference type="GO" id="GO:0031588">
    <property type="term" value="C:nucleotide-activated protein kinase complex"/>
    <property type="evidence" value="ECO:0007669"/>
    <property type="project" value="TreeGrafter"/>
</dbReference>
<feature type="region of interest" description="Disordered" evidence="3">
    <location>
        <begin position="481"/>
        <end position="513"/>
    </location>
</feature>
<feature type="compositionally biased region" description="Polar residues" evidence="3">
    <location>
        <begin position="1"/>
        <end position="19"/>
    </location>
</feature>
<dbReference type="SUPFAM" id="SSF81296">
    <property type="entry name" value="E set domains"/>
    <property type="match status" value="1"/>
</dbReference>
<dbReference type="OMA" id="INHIIPH"/>
<feature type="domain" description="Association with the SNF1 complex (ASC)" evidence="4">
    <location>
        <begin position="584"/>
        <end position="700"/>
    </location>
</feature>
<evidence type="ECO:0000313" key="6">
    <source>
        <dbReference type="Proteomes" id="UP000002036"/>
    </source>
</evidence>
<dbReference type="SUPFAM" id="SSF160219">
    <property type="entry name" value="AMPKBI-like"/>
    <property type="match status" value="1"/>
</dbReference>
<dbReference type="Pfam" id="PF16561">
    <property type="entry name" value="AMPK1_CBM"/>
    <property type="match status" value="1"/>
</dbReference>
<dbReference type="STRING" id="559295.C5DLV1"/>
<accession>C5DLV1</accession>
<evidence type="ECO:0000256" key="3">
    <source>
        <dbReference type="SAM" id="MobiDB-lite"/>
    </source>
</evidence>
<feature type="region of interest" description="Disordered" evidence="3">
    <location>
        <begin position="329"/>
        <end position="361"/>
    </location>
</feature>
<keyword evidence="2" id="KW-0597">Phosphoprotein</keyword>
<dbReference type="InParanoid" id="C5DLV1"/>
<dbReference type="InterPro" id="IPR006828">
    <property type="entry name" value="ASC_dom"/>
</dbReference>
<proteinExistence type="inferred from homology"/>
<keyword evidence="6" id="KW-1185">Reference proteome</keyword>
<name>C5DLV1_LACTC</name>
<comment type="similarity">
    <text evidence="1">Belongs to the 5'-AMP-activated protein kinase beta subunit family.</text>
</comment>
<dbReference type="GO" id="GO:0019901">
    <property type="term" value="F:protein kinase binding"/>
    <property type="evidence" value="ECO:0007669"/>
    <property type="project" value="TreeGrafter"/>
</dbReference>
<dbReference type="InterPro" id="IPR013783">
    <property type="entry name" value="Ig-like_fold"/>
</dbReference>
<dbReference type="KEGG" id="lth:KLTH0G03762g"/>
<dbReference type="PANTHER" id="PTHR10343:SF87">
    <property type="entry name" value="SNF1 PROTEIN KINASE SUBUNIT BETA-1"/>
    <property type="match status" value="1"/>
</dbReference>
<dbReference type="RefSeq" id="XP_002555199.1">
    <property type="nucleotide sequence ID" value="XM_002555153.1"/>
</dbReference>
<dbReference type="InterPro" id="IPR032640">
    <property type="entry name" value="AMPK1_CBM"/>
</dbReference>
<dbReference type="Proteomes" id="UP000002036">
    <property type="component" value="Chromosome G"/>
</dbReference>
<dbReference type="InterPro" id="IPR050827">
    <property type="entry name" value="CRP1_MDG1_kinase"/>
</dbReference>
<feature type="compositionally biased region" description="Low complexity" evidence="3">
    <location>
        <begin position="493"/>
        <end position="504"/>
    </location>
</feature>
<feature type="region of interest" description="Disordered" evidence="3">
    <location>
        <begin position="89"/>
        <end position="158"/>
    </location>
</feature>
<protein>
    <submittedName>
        <fullName evidence="5">KLTH0G03762p</fullName>
    </submittedName>
</protein>
<dbReference type="HOGENOM" id="CLU_011585_0_0_1"/>